<evidence type="ECO:0000256" key="2">
    <source>
        <dbReference type="ARBA" id="ARBA00022692"/>
    </source>
</evidence>
<evidence type="ECO:0000259" key="6">
    <source>
        <dbReference type="Pfam" id="PF04932"/>
    </source>
</evidence>
<dbReference type="Pfam" id="PF04932">
    <property type="entry name" value="Wzy_C"/>
    <property type="match status" value="1"/>
</dbReference>
<gene>
    <name evidence="7" type="ORF">K6Y31_07815</name>
</gene>
<dbReference type="Proteomes" id="UP001201273">
    <property type="component" value="Unassembled WGS sequence"/>
</dbReference>
<feature type="transmembrane region" description="Helical" evidence="5">
    <location>
        <begin position="358"/>
        <end position="375"/>
    </location>
</feature>
<organism evidence="7 8">
    <name type="scientific">Motilimonas cestriensis</name>
    <dbReference type="NCBI Taxonomy" id="2742685"/>
    <lineage>
        <taxon>Bacteria</taxon>
        <taxon>Pseudomonadati</taxon>
        <taxon>Pseudomonadota</taxon>
        <taxon>Gammaproteobacteria</taxon>
        <taxon>Alteromonadales</taxon>
        <taxon>Alteromonadales genera incertae sedis</taxon>
        <taxon>Motilimonas</taxon>
    </lineage>
</organism>
<feature type="transmembrane region" description="Helical" evidence="5">
    <location>
        <begin position="234"/>
        <end position="255"/>
    </location>
</feature>
<dbReference type="PANTHER" id="PTHR37422">
    <property type="entry name" value="TEICHURONIC ACID BIOSYNTHESIS PROTEIN TUAE"/>
    <property type="match status" value="1"/>
</dbReference>
<feature type="transmembrane region" description="Helical" evidence="5">
    <location>
        <begin position="43"/>
        <end position="60"/>
    </location>
</feature>
<evidence type="ECO:0000256" key="3">
    <source>
        <dbReference type="ARBA" id="ARBA00022989"/>
    </source>
</evidence>
<keyword evidence="2 5" id="KW-0812">Transmembrane</keyword>
<feature type="transmembrane region" description="Helical" evidence="5">
    <location>
        <begin position="121"/>
        <end position="146"/>
    </location>
</feature>
<dbReference type="GO" id="GO:0016874">
    <property type="term" value="F:ligase activity"/>
    <property type="evidence" value="ECO:0007669"/>
    <property type="project" value="UniProtKB-KW"/>
</dbReference>
<feature type="transmembrane region" description="Helical" evidence="5">
    <location>
        <begin position="381"/>
        <end position="399"/>
    </location>
</feature>
<name>A0ABS8W8X2_9GAMM</name>
<evidence type="ECO:0000313" key="7">
    <source>
        <dbReference type="EMBL" id="MCE2594720.1"/>
    </source>
</evidence>
<dbReference type="InterPro" id="IPR051533">
    <property type="entry name" value="WaaL-like"/>
</dbReference>
<dbReference type="InterPro" id="IPR007016">
    <property type="entry name" value="O-antigen_ligase-rel_domated"/>
</dbReference>
<comment type="caution">
    <text evidence="7">The sequence shown here is derived from an EMBL/GenBank/DDBJ whole genome shotgun (WGS) entry which is preliminary data.</text>
</comment>
<sequence length="406" mass="45071">MTMLLVLGVLYYFKVLGFIYGVAFSGGGNLLDASLEGNPVNKFSGILIIMMSLFCLLYTNSIQKISFWKKTSLMWIIPLFCFLSIFWSVEPSYTLKRSIALFALFLFSLHLTHFYKEIDLLYFLGCTISACAVAGLVIGLLAPSLVFLQGGIRGGAFIGILADKNAGARLYAIGITILFPYLLQGNRKVLFIIMPIILALLLSKSASGVALCGIGVLTILYFNLFPFNRNSSNYIGQVLLSLIGYVLLGVALYLVKEVVFILLERDSDLTDRKVIWDIITPYVEQKHWLGYGFGAFWTSGSALDFIERWGFIGNAHNGYIETKLDGGVVFLYLTNGLIFLSMLKSLVYIPKESRSNECSVSLAIMVIVLVANSIAHVIPNYYAADFFLLIIVMFLSLSFRGQESEA</sequence>
<evidence type="ECO:0000256" key="5">
    <source>
        <dbReference type="SAM" id="Phobius"/>
    </source>
</evidence>
<feature type="transmembrane region" description="Helical" evidence="5">
    <location>
        <begin position="72"/>
        <end position="89"/>
    </location>
</feature>
<protein>
    <submittedName>
        <fullName evidence="7">O-antigen ligase family protein</fullName>
    </submittedName>
</protein>
<evidence type="ECO:0000313" key="8">
    <source>
        <dbReference type="Proteomes" id="UP001201273"/>
    </source>
</evidence>
<comment type="subcellular location">
    <subcellularLocation>
        <location evidence="1">Membrane</location>
        <topology evidence="1">Multi-pass membrane protein</topology>
    </subcellularLocation>
</comment>
<feature type="transmembrane region" description="Helical" evidence="5">
    <location>
        <begin position="5"/>
        <end position="23"/>
    </location>
</feature>
<proteinExistence type="predicted"/>
<feature type="transmembrane region" description="Helical" evidence="5">
    <location>
        <begin position="288"/>
        <end position="306"/>
    </location>
</feature>
<reference evidence="7 8" key="1">
    <citation type="journal article" date="2022" name="Environ. Microbiol. Rep.">
        <title>Eco-phylogenetic analyses reveal divergent evolution of vitamin B12 metabolism in the marine bacterial family 'Psychromonadaceae'.</title>
        <authorList>
            <person name="Jin X."/>
            <person name="Yang Y."/>
            <person name="Cao H."/>
            <person name="Gao B."/>
            <person name="Zhao Z."/>
        </authorList>
    </citation>
    <scope>NUCLEOTIDE SEQUENCE [LARGE SCALE GENOMIC DNA]</scope>
    <source>
        <strain evidence="7 8">MKS20</strain>
    </source>
</reference>
<keyword evidence="3 5" id="KW-1133">Transmembrane helix</keyword>
<keyword evidence="8" id="KW-1185">Reference proteome</keyword>
<accession>A0ABS8W8X2</accession>
<dbReference type="PANTHER" id="PTHR37422:SF13">
    <property type="entry name" value="LIPOPOLYSACCHARIDE BIOSYNTHESIS PROTEIN PA4999-RELATED"/>
    <property type="match status" value="1"/>
</dbReference>
<feature type="domain" description="O-antigen ligase-related" evidence="6">
    <location>
        <begin position="194"/>
        <end position="329"/>
    </location>
</feature>
<keyword evidence="7" id="KW-0436">Ligase</keyword>
<dbReference type="RefSeq" id="WP_233052244.1">
    <property type="nucleotide sequence ID" value="NZ_JAIMJA010000006.1"/>
</dbReference>
<keyword evidence="4 5" id="KW-0472">Membrane</keyword>
<evidence type="ECO:0000256" key="4">
    <source>
        <dbReference type="ARBA" id="ARBA00023136"/>
    </source>
</evidence>
<feature type="transmembrane region" description="Helical" evidence="5">
    <location>
        <begin position="166"/>
        <end position="183"/>
    </location>
</feature>
<feature type="transmembrane region" description="Helical" evidence="5">
    <location>
        <begin position="95"/>
        <end position="114"/>
    </location>
</feature>
<evidence type="ECO:0000256" key="1">
    <source>
        <dbReference type="ARBA" id="ARBA00004141"/>
    </source>
</evidence>
<feature type="transmembrane region" description="Helical" evidence="5">
    <location>
        <begin position="326"/>
        <end position="346"/>
    </location>
</feature>
<feature type="transmembrane region" description="Helical" evidence="5">
    <location>
        <begin position="190"/>
        <end position="222"/>
    </location>
</feature>
<dbReference type="EMBL" id="JAIMJA010000006">
    <property type="protein sequence ID" value="MCE2594720.1"/>
    <property type="molecule type" value="Genomic_DNA"/>
</dbReference>